<evidence type="ECO:0000313" key="8">
    <source>
        <dbReference type="Proteomes" id="UP000063699"/>
    </source>
</evidence>
<dbReference type="SMART" id="SM01043">
    <property type="entry name" value="BTAD"/>
    <property type="match status" value="1"/>
</dbReference>
<dbReference type="KEGG" id="kphy:AOZ06_49915"/>
<keyword evidence="3" id="KW-0238">DNA-binding</keyword>
<evidence type="ECO:0000256" key="1">
    <source>
        <dbReference type="ARBA" id="ARBA00005820"/>
    </source>
</evidence>
<dbReference type="InterPro" id="IPR005158">
    <property type="entry name" value="BTAD"/>
</dbReference>
<dbReference type="OrthoDB" id="3817100at2"/>
<dbReference type="InterPro" id="IPR051677">
    <property type="entry name" value="AfsR-DnrI-RedD_regulator"/>
</dbReference>
<evidence type="ECO:0000256" key="3">
    <source>
        <dbReference type="ARBA" id="ARBA00023125"/>
    </source>
</evidence>
<dbReference type="SUPFAM" id="SSF46894">
    <property type="entry name" value="C-terminal effector domain of the bipartite response regulators"/>
    <property type="match status" value="1"/>
</dbReference>
<dbReference type="SUPFAM" id="SSF48452">
    <property type="entry name" value="TPR-like"/>
    <property type="match status" value="1"/>
</dbReference>
<dbReference type="EMBL" id="CP012752">
    <property type="protein sequence ID" value="ALG13921.1"/>
    <property type="molecule type" value="Genomic_DNA"/>
</dbReference>
<comment type="similarity">
    <text evidence="1">Belongs to the AfsR/DnrI/RedD regulatory family.</text>
</comment>
<evidence type="ECO:0000313" key="7">
    <source>
        <dbReference type="EMBL" id="ALG13921.1"/>
    </source>
</evidence>
<reference evidence="7 8" key="1">
    <citation type="submission" date="2015-07" db="EMBL/GenBank/DDBJ databases">
        <title>Genome sequencing of Kibdelosporangium phytohabitans.</title>
        <authorList>
            <person name="Qin S."/>
            <person name="Xing K."/>
        </authorList>
    </citation>
    <scope>NUCLEOTIDE SEQUENCE [LARGE SCALE GENOMIC DNA]</scope>
    <source>
        <strain evidence="7 8">KLBMP1111</strain>
    </source>
</reference>
<dbReference type="GO" id="GO:0003677">
    <property type="term" value="F:DNA binding"/>
    <property type="evidence" value="ECO:0007669"/>
    <property type="project" value="UniProtKB-KW"/>
</dbReference>
<organism evidence="7 8">
    <name type="scientific">Kibdelosporangium phytohabitans</name>
    <dbReference type="NCBI Taxonomy" id="860235"/>
    <lineage>
        <taxon>Bacteria</taxon>
        <taxon>Bacillati</taxon>
        <taxon>Actinomycetota</taxon>
        <taxon>Actinomycetes</taxon>
        <taxon>Pseudonocardiales</taxon>
        <taxon>Pseudonocardiaceae</taxon>
        <taxon>Kibdelosporangium</taxon>
    </lineage>
</organism>
<evidence type="ECO:0000256" key="4">
    <source>
        <dbReference type="ARBA" id="ARBA00023163"/>
    </source>
</evidence>
<keyword evidence="4" id="KW-0804">Transcription</keyword>
<accession>A0A0N9I545</accession>
<dbReference type="GO" id="GO:0006355">
    <property type="term" value="P:regulation of DNA-templated transcription"/>
    <property type="evidence" value="ECO:0007669"/>
    <property type="project" value="InterPro"/>
</dbReference>
<dbReference type="PANTHER" id="PTHR35807">
    <property type="entry name" value="TRANSCRIPTIONAL REGULATOR REDD-RELATED"/>
    <property type="match status" value="1"/>
</dbReference>
<gene>
    <name evidence="7" type="ORF">AOZ06_49915</name>
</gene>
<dbReference type="Gene3D" id="1.25.40.10">
    <property type="entry name" value="Tetratricopeptide repeat domain"/>
    <property type="match status" value="1"/>
</dbReference>
<dbReference type="InterPro" id="IPR011990">
    <property type="entry name" value="TPR-like_helical_dom_sf"/>
</dbReference>
<evidence type="ECO:0000259" key="6">
    <source>
        <dbReference type="SMART" id="SM01043"/>
    </source>
</evidence>
<protein>
    <recommendedName>
        <fullName evidence="9">OmpR/PhoB-type domain-containing protein</fullName>
    </recommendedName>
</protein>
<dbReference type="GO" id="GO:0000160">
    <property type="term" value="P:phosphorelay signal transduction system"/>
    <property type="evidence" value="ECO:0007669"/>
    <property type="project" value="InterPro"/>
</dbReference>
<dbReference type="PANTHER" id="PTHR35807:SF1">
    <property type="entry name" value="TRANSCRIPTIONAL REGULATOR REDD"/>
    <property type="match status" value="1"/>
</dbReference>
<dbReference type="CDD" id="cd15831">
    <property type="entry name" value="BTAD"/>
    <property type="match status" value="1"/>
</dbReference>
<dbReference type="InterPro" id="IPR016032">
    <property type="entry name" value="Sig_transdc_resp-reg_C-effctor"/>
</dbReference>
<evidence type="ECO:0000256" key="2">
    <source>
        <dbReference type="ARBA" id="ARBA00023015"/>
    </source>
</evidence>
<feature type="domain" description="Bacterial transcriptional activator" evidence="6">
    <location>
        <begin position="95"/>
        <end position="236"/>
    </location>
</feature>
<dbReference type="InterPro" id="IPR036388">
    <property type="entry name" value="WH-like_DNA-bd_sf"/>
</dbReference>
<dbReference type="Proteomes" id="UP000063699">
    <property type="component" value="Chromosome"/>
</dbReference>
<evidence type="ECO:0008006" key="9">
    <source>
        <dbReference type="Google" id="ProtNLM"/>
    </source>
</evidence>
<dbReference type="STRING" id="860235.AOZ06_49915"/>
<dbReference type="InterPro" id="IPR001867">
    <property type="entry name" value="OmpR/PhoB-type_DNA-bd"/>
</dbReference>
<evidence type="ECO:0000259" key="5">
    <source>
        <dbReference type="SMART" id="SM00862"/>
    </source>
</evidence>
<dbReference type="AlphaFoldDB" id="A0A0N9I545"/>
<proteinExistence type="inferred from homology"/>
<feature type="domain" description="OmpR/PhoB-type" evidence="5">
    <location>
        <begin position="16"/>
        <end position="88"/>
    </location>
</feature>
<keyword evidence="8" id="KW-1185">Reference proteome</keyword>
<sequence length="257" mass="27886">MEFGILGPLEVRDEGGNPVGVPAGRPARLLVGLLLRPARPVPTEWLVEMLWNGHAPRSYLANLQTHVSRLRRLLPGAPIERQQDAYQIAVDPDRVDAERFARLSAAGQAAGVGDEAAGHFRKALDLYRGTPLTGAEAGPFEPDLARLAELHLVSVEGLAEADLAAGRYHEVVVRLKPLVRQVPLREPLWDLLIRAFARAGRVAEAVDAYHEVRLVLRDTLGLDPGPGLRETYESILAGTQQQAPTTCCCKKTGSPTA</sequence>
<dbReference type="Gene3D" id="1.10.10.10">
    <property type="entry name" value="Winged helix-like DNA-binding domain superfamily/Winged helix DNA-binding domain"/>
    <property type="match status" value="1"/>
</dbReference>
<keyword evidence="2" id="KW-0805">Transcription regulation</keyword>
<name>A0A0N9I545_9PSEU</name>
<dbReference type="SMART" id="SM00862">
    <property type="entry name" value="Trans_reg_C"/>
    <property type="match status" value="1"/>
</dbReference>
<dbReference type="RefSeq" id="WP_054295795.1">
    <property type="nucleotide sequence ID" value="NZ_CP012752.1"/>
</dbReference>
<dbReference type="Pfam" id="PF03704">
    <property type="entry name" value="BTAD"/>
    <property type="match status" value="1"/>
</dbReference>